<name>A0ABW4JNR7_9BACL</name>
<dbReference type="RefSeq" id="WP_377945550.1">
    <property type="nucleotide sequence ID" value="NZ_JBHUCX010000095.1"/>
</dbReference>
<dbReference type="CDD" id="cd19085">
    <property type="entry name" value="AKR_AKR11B3"/>
    <property type="match status" value="1"/>
</dbReference>
<dbReference type="PANTHER" id="PTHR43364">
    <property type="entry name" value="NADH-SPECIFIC METHYLGLYOXAL REDUCTASE-RELATED"/>
    <property type="match status" value="1"/>
</dbReference>
<sequence>MKYTQLKNSHLQVSELTFGCWELGGGQWEKESDETNIRAIQTAFEMGITSFDTAEGYGQGHSEEIVGIALEGKRKEAVIATKVSPNHLRPDDIRRSVEQSLKRLRTDYIDIYYIHWPNNDIPLVDTMNEFRRLREENIIKAVAASNFSREQLEEAMSVTYVDAIQPEYSLLQRAIEKDVLPYCIEHSIGVLTYSSVAKGILTGVYHLGDKKKIDEHDFRHQRRLFYPEHMEHETELVLLLKRIADEHNVTCSEIAIAWLLHQQGVTSAIVGTQNIEHLKANARAVDIALTDDELNQLDAASRKALTSIDGSF</sequence>
<dbReference type="InterPro" id="IPR050523">
    <property type="entry name" value="AKR_Detox_Biosynth"/>
</dbReference>
<dbReference type="InterPro" id="IPR023210">
    <property type="entry name" value="NADP_OxRdtase_dom"/>
</dbReference>
<organism evidence="3 4">
    <name type="scientific">Alicyclobacillus fodiniaquatilis</name>
    <dbReference type="NCBI Taxonomy" id="1661150"/>
    <lineage>
        <taxon>Bacteria</taxon>
        <taxon>Bacillati</taxon>
        <taxon>Bacillota</taxon>
        <taxon>Bacilli</taxon>
        <taxon>Bacillales</taxon>
        <taxon>Alicyclobacillaceae</taxon>
        <taxon>Alicyclobacillus</taxon>
    </lineage>
</organism>
<evidence type="ECO:0000313" key="3">
    <source>
        <dbReference type="EMBL" id="MFD1677641.1"/>
    </source>
</evidence>
<evidence type="ECO:0000256" key="1">
    <source>
        <dbReference type="ARBA" id="ARBA00023002"/>
    </source>
</evidence>
<dbReference type="EMBL" id="JBHUCX010000095">
    <property type="protein sequence ID" value="MFD1677641.1"/>
    <property type="molecule type" value="Genomic_DNA"/>
</dbReference>
<dbReference type="Pfam" id="PF00248">
    <property type="entry name" value="Aldo_ket_red"/>
    <property type="match status" value="1"/>
</dbReference>
<dbReference type="SUPFAM" id="SSF51430">
    <property type="entry name" value="NAD(P)-linked oxidoreductase"/>
    <property type="match status" value="1"/>
</dbReference>
<accession>A0ABW4JNR7</accession>
<dbReference type="Proteomes" id="UP001597079">
    <property type="component" value="Unassembled WGS sequence"/>
</dbReference>
<keyword evidence="1" id="KW-0560">Oxidoreductase</keyword>
<keyword evidence="4" id="KW-1185">Reference proteome</keyword>
<dbReference type="Gene3D" id="3.20.20.100">
    <property type="entry name" value="NADP-dependent oxidoreductase domain"/>
    <property type="match status" value="1"/>
</dbReference>
<evidence type="ECO:0000259" key="2">
    <source>
        <dbReference type="Pfam" id="PF00248"/>
    </source>
</evidence>
<proteinExistence type="predicted"/>
<evidence type="ECO:0000313" key="4">
    <source>
        <dbReference type="Proteomes" id="UP001597079"/>
    </source>
</evidence>
<gene>
    <name evidence="3" type="ORF">ACFSB2_23545</name>
</gene>
<comment type="caution">
    <text evidence="3">The sequence shown here is derived from an EMBL/GenBank/DDBJ whole genome shotgun (WGS) entry which is preliminary data.</text>
</comment>
<protein>
    <submittedName>
        <fullName evidence="3">Aldo/keto reductase</fullName>
    </submittedName>
</protein>
<dbReference type="PANTHER" id="PTHR43364:SF4">
    <property type="entry name" value="NAD(P)-LINKED OXIDOREDUCTASE SUPERFAMILY PROTEIN"/>
    <property type="match status" value="1"/>
</dbReference>
<reference evidence="4" key="1">
    <citation type="journal article" date="2019" name="Int. J. Syst. Evol. Microbiol.">
        <title>The Global Catalogue of Microorganisms (GCM) 10K type strain sequencing project: providing services to taxonomists for standard genome sequencing and annotation.</title>
        <authorList>
            <consortium name="The Broad Institute Genomics Platform"/>
            <consortium name="The Broad Institute Genome Sequencing Center for Infectious Disease"/>
            <person name="Wu L."/>
            <person name="Ma J."/>
        </authorList>
    </citation>
    <scope>NUCLEOTIDE SEQUENCE [LARGE SCALE GENOMIC DNA]</scope>
    <source>
        <strain evidence="4">CGMCC 1.12286</strain>
    </source>
</reference>
<dbReference type="PRINTS" id="PR00069">
    <property type="entry name" value="ALDKETRDTASE"/>
</dbReference>
<dbReference type="InterPro" id="IPR036812">
    <property type="entry name" value="NAD(P)_OxRdtase_dom_sf"/>
</dbReference>
<feature type="domain" description="NADP-dependent oxidoreductase" evidence="2">
    <location>
        <begin position="15"/>
        <end position="301"/>
    </location>
</feature>
<dbReference type="InterPro" id="IPR020471">
    <property type="entry name" value="AKR"/>
</dbReference>